<reference evidence="1" key="1">
    <citation type="submission" date="2023-04" db="EMBL/GenBank/DDBJ databases">
        <title>Chromosome-level genome of Chaenocephalus aceratus.</title>
        <authorList>
            <person name="Park H."/>
        </authorList>
    </citation>
    <scope>NUCLEOTIDE SEQUENCE</scope>
    <source>
        <strain evidence="1">DE</strain>
        <tissue evidence="1">Muscle</tissue>
    </source>
</reference>
<dbReference type="EMBL" id="JASDAP010000006">
    <property type="protein sequence ID" value="KAK1901887.1"/>
    <property type="molecule type" value="Genomic_DNA"/>
</dbReference>
<organism evidence="1 2">
    <name type="scientific">Dissostichus eleginoides</name>
    <name type="common">Patagonian toothfish</name>
    <name type="synonym">Dissostichus amissus</name>
    <dbReference type="NCBI Taxonomy" id="100907"/>
    <lineage>
        <taxon>Eukaryota</taxon>
        <taxon>Metazoa</taxon>
        <taxon>Chordata</taxon>
        <taxon>Craniata</taxon>
        <taxon>Vertebrata</taxon>
        <taxon>Euteleostomi</taxon>
        <taxon>Actinopterygii</taxon>
        <taxon>Neopterygii</taxon>
        <taxon>Teleostei</taxon>
        <taxon>Neoteleostei</taxon>
        <taxon>Acanthomorphata</taxon>
        <taxon>Eupercaria</taxon>
        <taxon>Perciformes</taxon>
        <taxon>Notothenioidei</taxon>
        <taxon>Nototheniidae</taxon>
        <taxon>Dissostichus</taxon>
    </lineage>
</organism>
<dbReference type="AlphaFoldDB" id="A0AAD9CGB8"/>
<dbReference type="Proteomes" id="UP001228049">
    <property type="component" value="Unassembled WGS sequence"/>
</dbReference>
<accession>A0AAD9CGB8</accession>
<evidence type="ECO:0000313" key="1">
    <source>
        <dbReference type="EMBL" id="KAK1901887.1"/>
    </source>
</evidence>
<evidence type="ECO:0000313" key="2">
    <source>
        <dbReference type="Proteomes" id="UP001228049"/>
    </source>
</evidence>
<gene>
    <name evidence="1" type="ORF">KUDE01_004852</name>
</gene>
<keyword evidence="2" id="KW-1185">Reference proteome</keyword>
<comment type="caution">
    <text evidence="1">The sequence shown here is derived from an EMBL/GenBank/DDBJ whole genome shotgun (WGS) entry which is preliminary data.</text>
</comment>
<proteinExistence type="predicted"/>
<sequence>MKGNLIWLAAGPTVYAAEPLPVALSTAGPPVLGSAPAAEPVPLSMAGPPVLVSAPTAEPLPVALSTAGPPVTAPAAETLMDLKGLRLNNLSGFYGGLFKVWGLLRKERPECCGSLFWLLREPVVRGSRFVCGVGPSLQQRLCEERILTLGQVVEVCGPRLAPAAGLASRLSLRSVRVVRLLLQSWKQQLSQSELALIAAHCNGLKSPNDNDSFPEMRCFPDLSCEGFLLKLDNVSDFKFNTMSNKTFYYLVTKVVNQSRLQERVDTRWRARPEGGSEA</sequence>
<name>A0AAD9CGB8_DISEL</name>
<protein>
    <submittedName>
        <fullName evidence="1">149 kDa protein</fullName>
    </submittedName>
</protein>